<name>A0ABR2CK75_9ROSI</name>
<protein>
    <recommendedName>
        <fullName evidence="1">RNase H type-1 domain-containing protein</fullName>
    </recommendedName>
</protein>
<reference evidence="2 3" key="1">
    <citation type="journal article" date="2024" name="G3 (Bethesda)">
        <title>Genome assembly of Hibiscus sabdariffa L. provides insights into metabolisms of medicinal natural products.</title>
        <authorList>
            <person name="Kim T."/>
        </authorList>
    </citation>
    <scope>NUCLEOTIDE SEQUENCE [LARGE SCALE GENOMIC DNA]</scope>
    <source>
        <strain evidence="2">TK-2024</strain>
        <tissue evidence="2">Old leaves</tissue>
    </source>
</reference>
<feature type="domain" description="RNase H type-1" evidence="1">
    <location>
        <begin position="152"/>
        <end position="271"/>
    </location>
</feature>
<dbReference type="Proteomes" id="UP001472677">
    <property type="component" value="Unassembled WGS sequence"/>
</dbReference>
<accession>A0ABR2CK75</accession>
<dbReference type="InterPro" id="IPR012337">
    <property type="entry name" value="RNaseH-like_sf"/>
</dbReference>
<evidence type="ECO:0000313" key="2">
    <source>
        <dbReference type="EMBL" id="KAK8520058.1"/>
    </source>
</evidence>
<dbReference type="InterPro" id="IPR002156">
    <property type="entry name" value="RNaseH_domain"/>
</dbReference>
<dbReference type="Pfam" id="PF13456">
    <property type="entry name" value="RVT_3"/>
    <property type="match status" value="1"/>
</dbReference>
<comment type="caution">
    <text evidence="2">The sequence shown here is derived from an EMBL/GenBank/DDBJ whole genome shotgun (WGS) entry which is preliminary data.</text>
</comment>
<dbReference type="InterPro" id="IPR044730">
    <property type="entry name" value="RNase_H-like_dom_plant"/>
</dbReference>
<evidence type="ECO:0000313" key="3">
    <source>
        <dbReference type="Proteomes" id="UP001472677"/>
    </source>
</evidence>
<dbReference type="EMBL" id="JBBPBM010000049">
    <property type="protein sequence ID" value="KAK8520058.1"/>
    <property type="molecule type" value="Genomic_DNA"/>
</dbReference>
<organism evidence="2 3">
    <name type="scientific">Hibiscus sabdariffa</name>
    <name type="common">roselle</name>
    <dbReference type="NCBI Taxonomy" id="183260"/>
    <lineage>
        <taxon>Eukaryota</taxon>
        <taxon>Viridiplantae</taxon>
        <taxon>Streptophyta</taxon>
        <taxon>Embryophyta</taxon>
        <taxon>Tracheophyta</taxon>
        <taxon>Spermatophyta</taxon>
        <taxon>Magnoliopsida</taxon>
        <taxon>eudicotyledons</taxon>
        <taxon>Gunneridae</taxon>
        <taxon>Pentapetalae</taxon>
        <taxon>rosids</taxon>
        <taxon>malvids</taxon>
        <taxon>Malvales</taxon>
        <taxon>Malvaceae</taxon>
        <taxon>Malvoideae</taxon>
        <taxon>Hibiscus</taxon>
    </lineage>
</organism>
<dbReference type="SUPFAM" id="SSF53098">
    <property type="entry name" value="Ribonuclease H-like"/>
    <property type="match status" value="1"/>
</dbReference>
<gene>
    <name evidence="2" type="ORF">V6N12_004021</name>
</gene>
<dbReference type="InterPro" id="IPR036397">
    <property type="entry name" value="RNaseH_sf"/>
</dbReference>
<dbReference type="PANTHER" id="PTHR47723">
    <property type="entry name" value="OS05G0353850 PROTEIN"/>
    <property type="match status" value="1"/>
</dbReference>
<dbReference type="InterPro" id="IPR053151">
    <property type="entry name" value="RNase_H-like"/>
</dbReference>
<sequence length="288" mass="32745">MTHVERCRRSLATNPYCLECNSSAETALHALRDCPAVRTLWLCILPAPLVHSLFSLNLQDWLSCSLSSAFLHPRWKISWQFLFVSLIWQIWKRRNDVVFHNPCLSDSALINRSLAWAKHYFDSVVRQLASPSVSRPVWNPRASLGSGWTYLNVDGAVSVPSHESRIGGLIRSSAGDWIVGFAKAIGRSDVLQAELWAIFEGISLAWEYGFDRLLIHSDSKQAVELVNSTTAVSSGLSLVRAIYRLRQLHWNTEVIWVSRDENHHADALAKLVSLFDFPCRYMILRLWS</sequence>
<dbReference type="CDD" id="cd06222">
    <property type="entry name" value="RNase_H_like"/>
    <property type="match status" value="1"/>
</dbReference>
<proteinExistence type="predicted"/>
<dbReference type="PANTHER" id="PTHR47723:SF19">
    <property type="entry name" value="POLYNUCLEOTIDYL TRANSFERASE, RIBONUCLEASE H-LIKE SUPERFAMILY PROTEIN"/>
    <property type="match status" value="1"/>
</dbReference>
<keyword evidence="3" id="KW-1185">Reference proteome</keyword>
<dbReference type="Gene3D" id="3.30.420.10">
    <property type="entry name" value="Ribonuclease H-like superfamily/Ribonuclease H"/>
    <property type="match status" value="1"/>
</dbReference>
<evidence type="ECO:0000259" key="1">
    <source>
        <dbReference type="Pfam" id="PF13456"/>
    </source>
</evidence>